<feature type="compositionally biased region" description="Basic and acidic residues" evidence="5">
    <location>
        <begin position="502"/>
        <end position="513"/>
    </location>
</feature>
<dbReference type="EMBL" id="CP051143">
    <property type="protein sequence ID" value="QIX01694.1"/>
    <property type="molecule type" value="Genomic_DNA"/>
</dbReference>
<dbReference type="InterPro" id="IPR050604">
    <property type="entry name" value="PDZ-LIM_domain"/>
</dbReference>
<evidence type="ECO:0000259" key="6">
    <source>
        <dbReference type="PROSITE" id="PS50023"/>
    </source>
</evidence>
<proteinExistence type="predicted"/>
<sequence>MCCSKPKADHVAPATSHVYAAEYHQQSRAYQTHVVVQNSRVTLRYRVQHPSVVSEHGLSFFPLRITKHSRPRRNNCIDCIPQGFLDNFNKPNMFKPQEGATTSSTFMSKLQKADYLQDLRRTVSRPSGSRPPPPSKYTNRTAAIIQDSTEDGRPTLQQTNSLPIMPSQQVTHRQSRSSITNTKSLGRPLAKAPTEEEHELKSKPSLTYLDSGTRWMEKQEAKSLRQALSDMDLAEEQRVHKAAQDEAAELVWKHQNPNAAYKNPDQKDYKSHLRKGSYHRSNADAAPVIASRSSSGSSIEAMTATSKVVPVRKVSTTTDTRRVGQAYGELADLVRKDIAESRRRTSSGSRRLMSGGQKHFMHPDDKIWEDAEENPRPFSAIPELKPAPAASVPAYVRKNPFARVRMQQDRFERSNSAPLLGQAAKRERVEIQRNPPSQSRNPEYTSSHEALPQVEAEEMEKRSDDIRAATSKLRKDRSPRLPQPTLVSDKPGRPIVSFQQETKPREVVLEEVRPSSADSRPSSSATVSRTPYSTVPTISAPEEPRAIPTICLPTEPRMIPTICLPGDDGTATQNIPTICLPDDGPTRGLPTIALPGETPSNAARPLPSQRSAPLKSTPHYSPSLRQSNVLCAHCALPIAGRVLSAAGERFHPGCFVCHGCECNLELVAFYPEPETKRAERIERIRARQAGELLDDGVADGDETLRFYCHLDFHETFSPRCKSCKTPIEGEIIIACGAEWHAGHFFCAQCGDPFDSKTPFVEKEGYAWKCRKPVIDVVVKALGADWHSECFRCQECNGDFGDGRYFLRGASQDPVCDFTPASRRKDTQALANTITPATTASQTTSWLPPPSDSLGQTPQPVFQDFELLPPTRQQAARATSLDSTQQPLFNANQQAFPHANSVYNISTATRTRPPVPLFHANSTGNIPAMGGANVAYHDTMGDLFEAGSSFGDFHMFSNDFTAVNAPGTVSPKDLMNGSVPPSTTFTNLTTPGSTYLETPDDSYEASPLYNDNLGNAFDYSETNNFFPDLDALVPMGRTASSSSVSHVVVHPGGPASARKRSVAPASPAIRPSSVAGVNARKRDKPLPPIMVDENDPVALKRARNTAAARKSRARKVEERDVLEARIADLEAQLRDSQTENAALSGERDYWKAKAGDS</sequence>
<feature type="region of interest" description="Disordered" evidence="5">
    <location>
        <begin position="594"/>
        <end position="620"/>
    </location>
</feature>
<dbReference type="SUPFAM" id="SSF57716">
    <property type="entry name" value="Glucocorticoid receptor-like (DNA-binding domain)"/>
    <property type="match status" value="3"/>
</dbReference>
<feature type="region of interest" description="Disordered" evidence="5">
    <location>
        <begin position="340"/>
        <end position="361"/>
    </location>
</feature>
<evidence type="ECO:0000313" key="8">
    <source>
        <dbReference type="Proteomes" id="UP000503462"/>
    </source>
</evidence>
<dbReference type="AlphaFoldDB" id="A0A6H0Y3V7"/>
<evidence type="ECO:0000256" key="1">
    <source>
        <dbReference type="ARBA" id="ARBA00022723"/>
    </source>
</evidence>
<dbReference type="PROSITE" id="PS00478">
    <property type="entry name" value="LIM_DOMAIN_1"/>
    <property type="match status" value="2"/>
</dbReference>
<keyword evidence="1 4" id="KW-0479">Metal-binding</keyword>
<dbReference type="GO" id="GO:0003700">
    <property type="term" value="F:DNA-binding transcription factor activity"/>
    <property type="evidence" value="ECO:0007669"/>
    <property type="project" value="InterPro"/>
</dbReference>
<feature type="region of interest" description="Disordered" evidence="5">
    <location>
        <begin position="1049"/>
        <end position="1089"/>
    </location>
</feature>
<dbReference type="PROSITE" id="PS50023">
    <property type="entry name" value="LIM_DOMAIN_2"/>
    <property type="match status" value="2"/>
</dbReference>
<feature type="compositionally biased region" description="Basic and acidic residues" evidence="5">
    <location>
        <begin position="193"/>
        <end position="202"/>
    </location>
</feature>
<dbReference type="GO" id="GO:0003779">
    <property type="term" value="F:actin binding"/>
    <property type="evidence" value="ECO:0007669"/>
    <property type="project" value="TreeGrafter"/>
</dbReference>
<feature type="region of interest" description="Disordered" evidence="5">
    <location>
        <begin position="1134"/>
        <end position="1156"/>
    </location>
</feature>
<dbReference type="CDD" id="cd12193">
    <property type="entry name" value="bZIP_GCN4"/>
    <property type="match status" value="1"/>
</dbReference>
<evidence type="ECO:0000313" key="7">
    <source>
        <dbReference type="EMBL" id="QIX01694.1"/>
    </source>
</evidence>
<feature type="compositionally biased region" description="Basic and acidic residues" evidence="5">
    <location>
        <begin position="1144"/>
        <end position="1156"/>
    </location>
</feature>
<dbReference type="InterPro" id="IPR004827">
    <property type="entry name" value="bZIP"/>
</dbReference>
<dbReference type="SMART" id="SM00132">
    <property type="entry name" value="LIM"/>
    <property type="match status" value="3"/>
</dbReference>
<feature type="compositionally biased region" description="Polar residues" evidence="5">
    <location>
        <begin position="155"/>
        <end position="184"/>
    </location>
</feature>
<dbReference type="GO" id="GO:0001725">
    <property type="term" value="C:stress fiber"/>
    <property type="evidence" value="ECO:0007669"/>
    <property type="project" value="TreeGrafter"/>
</dbReference>
<dbReference type="GO" id="GO:0046872">
    <property type="term" value="F:metal ion binding"/>
    <property type="evidence" value="ECO:0007669"/>
    <property type="project" value="UniProtKB-KW"/>
</dbReference>
<feature type="domain" description="LIM zinc-binding" evidence="6">
    <location>
        <begin position="744"/>
        <end position="825"/>
    </location>
</feature>
<dbReference type="SMART" id="SM00338">
    <property type="entry name" value="BRLZ"/>
    <property type="match status" value="1"/>
</dbReference>
<organism evidence="7 8">
    <name type="scientific">Peltaster fructicola</name>
    <dbReference type="NCBI Taxonomy" id="286661"/>
    <lineage>
        <taxon>Eukaryota</taxon>
        <taxon>Fungi</taxon>
        <taxon>Dikarya</taxon>
        <taxon>Ascomycota</taxon>
        <taxon>Pezizomycotina</taxon>
        <taxon>Dothideomycetes</taxon>
        <taxon>Dothideomycetes incertae sedis</taxon>
        <taxon>Peltaster</taxon>
    </lineage>
</organism>
<evidence type="ECO:0000256" key="3">
    <source>
        <dbReference type="ARBA" id="ARBA00023038"/>
    </source>
</evidence>
<feature type="compositionally biased region" description="Polar residues" evidence="5">
    <location>
        <begin position="434"/>
        <end position="448"/>
    </location>
</feature>
<dbReference type="SUPFAM" id="SSF57959">
    <property type="entry name" value="Leucine zipper domain"/>
    <property type="match status" value="1"/>
</dbReference>
<reference evidence="7 8" key="1">
    <citation type="journal article" date="2016" name="Sci. Rep.">
        <title>Peltaster fructicola genome reveals evolution from an invasive phytopathogen to an ectophytic parasite.</title>
        <authorList>
            <person name="Xu C."/>
            <person name="Chen H."/>
            <person name="Gleason M.L."/>
            <person name="Xu J.R."/>
            <person name="Liu H."/>
            <person name="Zhang R."/>
            <person name="Sun G."/>
        </authorList>
    </citation>
    <scope>NUCLEOTIDE SEQUENCE [LARGE SCALE GENOMIC DNA]</scope>
    <source>
        <strain evidence="7 8">LNHT1506</strain>
    </source>
</reference>
<evidence type="ECO:0000256" key="2">
    <source>
        <dbReference type="ARBA" id="ARBA00022833"/>
    </source>
</evidence>
<gene>
    <name evidence="7" type="ORF">AMS68_007211</name>
</gene>
<keyword evidence="2 4" id="KW-0862">Zinc</keyword>
<feature type="domain" description="LIM zinc-binding" evidence="6">
    <location>
        <begin position="629"/>
        <end position="718"/>
    </location>
</feature>
<feature type="region of interest" description="Disordered" evidence="5">
    <location>
        <begin position="147"/>
        <end position="204"/>
    </location>
</feature>
<dbReference type="InterPro" id="IPR001781">
    <property type="entry name" value="Znf_LIM"/>
</dbReference>
<evidence type="ECO:0000256" key="4">
    <source>
        <dbReference type="PROSITE-ProRule" id="PRU00125"/>
    </source>
</evidence>
<feature type="compositionally biased region" description="Low complexity" evidence="5">
    <location>
        <begin position="514"/>
        <end position="531"/>
    </location>
</feature>
<dbReference type="GO" id="GO:0030036">
    <property type="term" value="P:actin cytoskeleton organization"/>
    <property type="evidence" value="ECO:0007669"/>
    <property type="project" value="TreeGrafter"/>
</dbReference>
<dbReference type="GO" id="GO:0031941">
    <property type="term" value="C:filamentous actin"/>
    <property type="evidence" value="ECO:0007669"/>
    <property type="project" value="TreeGrafter"/>
</dbReference>
<feature type="region of interest" description="Disordered" evidence="5">
    <location>
        <begin position="410"/>
        <end position="540"/>
    </location>
</feature>
<dbReference type="PROSITE" id="PS00036">
    <property type="entry name" value="BZIP_BASIC"/>
    <property type="match status" value="1"/>
</dbReference>
<dbReference type="InterPro" id="IPR046347">
    <property type="entry name" value="bZIP_sf"/>
</dbReference>
<dbReference type="PANTHER" id="PTHR24214:SF38">
    <property type="entry name" value="PDZ AND LIM DOMAIN PROTEIN ZASP-RELATED"/>
    <property type="match status" value="1"/>
</dbReference>
<protein>
    <recommendedName>
        <fullName evidence="6">LIM zinc-binding domain-containing protein</fullName>
    </recommendedName>
</protein>
<name>A0A6H0Y3V7_9PEZI</name>
<dbReference type="Gene3D" id="3.30.160.60">
    <property type="entry name" value="Classic Zinc Finger"/>
    <property type="match status" value="1"/>
</dbReference>
<keyword evidence="8" id="KW-1185">Reference proteome</keyword>
<dbReference type="PANTHER" id="PTHR24214">
    <property type="entry name" value="PDZ AND LIM DOMAIN PROTEIN ZASP"/>
    <property type="match status" value="1"/>
</dbReference>
<evidence type="ECO:0000256" key="5">
    <source>
        <dbReference type="SAM" id="MobiDB-lite"/>
    </source>
</evidence>
<dbReference type="Pfam" id="PF00412">
    <property type="entry name" value="LIM"/>
    <property type="match status" value="2"/>
</dbReference>
<dbReference type="GO" id="GO:0030695">
    <property type="term" value="F:GTPase regulator activity"/>
    <property type="evidence" value="ECO:0007669"/>
    <property type="project" value="UniProtKB-ARBA"/>
</dbReference>
<accession>A0A6H0Y3V7</accession>
<dbReference type="CDD" id="cd08368">
    <property type="entry name" value="LIM"/>
    <property type="match status" value="2"/>
</dbReference>
<dbReference type="GO" id="GO:0051371">
    <property type="term" value="F:muscle alpha-actinin binding"/>
    <property type="evidence" value="ECO:0007669"/>
    <property type="project" value="TreeGrafter"/>
</dbReference>
<dbReference type="Proteomes" id="UP000503462">
    <property type="component" value="Chromosome 5"/>
</dbReference>
<dbReference type="OrthoDB" id="15567at2759"/>
<keyword evidence="3 4" id="KW-0440">LIM domain</keyword>
<dbReference type="Gene3D" id="2.10.110.10">
    <property type="entry name" value="Cysteine Rich Protein"/>
    <property type="match status" value="3"/>
</dbReference>
<dbReference type="FunFam" id="2.10.110.10:FF:000077">
    <property type="entry name" value="LIM domain protein"/>
    <property type="match status" value="1"/>
</dbReference>
<feature type="compositionally biased region" description="Low complexity" evidence="5">
    <location>
        <begin position="346"/>
        <end position="356"/>
    </location>
</feature>